<sequence length="150" mass="17733">MSLQSALEKAKELHGYFEDIKAGKFKEVYKAENGNYYKDEMYNNSVGVRVILGLNSNSPISFSEYNRDAEFISYVENGSIRFINRQKPLILNYEVLDGQWDSEEYYFQNSTVYDDEVLEALVIMWYFKSISFPRFYLDFEDLRKDPEGIE</sequence>
<gene>
    <name evidence="1" type="ORF">PSLUR01_00276</name>
</gene>
<proteinExistence type="predicted"/>
<evidence type="ECO:0000313" key="1">
    <source>
        <dbReference type="EMBL" id="SCA80253.1"/>
    </source>
</evidence>
<organism evidence="1 2">
    <name type="scientific">Escherichia phage vB_Eco_slurp01</name>
    <dbReference type="NCBI Taxonomy" id="1874688"/>
    <lineage>
        <taxon>Viruses</taxon>
        <taxon>Duplodnaviria</taxon>
        <taxon>Heunggongvirae</taxon>
        <taxon>Uroviricota</taxon>
        <taxon>Caudoviricetes</taxon>
        <taxon>Asteriusvirus</taxon>
        <taxon>Asteriusvirus PBECO4</taxon>
    </lineage>
</organism>
<dbReference type="Proteomes" id="UP000279386">
    <property type="component" value="Segment"/>
</dbReference>
<name>A0A1C3S6Z1_9CAUD</name>
<accession>A0A1C3S6Z1</accession>
<reference evidence="1 2" key="1">
    <citation type="submission" date="2016-07" db="EMBL/GenBank/DDBJ databases">
        <authorList>
            <person name="Millard A."/>
        </authorList>
    </citation>
    <scope>NUCLEOTIDE SEQUENCE [LARGE SCALE GENOMIC DNA]</scope>
</reference>
<dbReference type="EMBL" id="LT603033">
    <property type="protein sequence ID" value="SCA80253.1"/>
    <property type="molecule type" value="Genomic_DNA"/>
</dbReference>
<evidence type="ECO:0000313" key="2">
    <source>
        <dbReference type="Proteomes" id="UP000279386"/>
    </source>
</evidence>
<protein>
    <submittedName>
        <fullName evidence="1">Uncharacterized protein</fullName>
    </submittedName>
</protein>